<comment type="caution">
    <text evidence="3">The sequence shown here is derived from an EMBL/GenBank/DDBJ whole genome shotgun (WGS) entry which is preliminary data.</text>
</comment>
<dbReference type="GO" id="GO:0019531">
    <property type="term" value="F:oxalate transmembrane transporter activity"/>
    <property type="evidence" value="ECO:0007669"/>
    <property type="project" value="InterPro"/>
</dbReference>
<feature type="transmembrane region" description="Helical" evidence="1">
    <location>
        <begin position="389"/>
        <end position="411"/>
    </location>
</feature>
<feature type="transmembrane region" description="Helical" evidence="1">
    <location>
        <begin position="89"/>
        <end position="109"/>
    </location>
</feature>
<keyword evidence="1" id="KW-1133">Transmembrane helix</keyword>
<dbReference type="Gene3D" id="1.20.1250.20">
    <property type="entry name" value="MFS general substrate transporter like domains"/>
    <property type="match status" value="2"/>
</dbReference>
<proteinExistence type="predicted"/>
<dbReference type="PROSITE" id="PS50850">
    <property type="entry name" value="MFS"/>
    <property type="match status" value="1"/>
</dbReference>
<feature type="transmembrane region" description="Helical" evidence="1">
    <location>
        <begin position="25"/>
        <end position="45"/>
    </location>
</feature>
<feature type="transmembrane region" description="Helical" evidence="1">
    <location>
        <begin position="364"/>
        <end position="383"/>
    </location>
</feature>
<keyword evidence="1" id="KW-0472">Membrane</keyword>
<dbReference type="InterPro" id="IPR036259">
    <property type="entry name" value="MFS_trans_sf"/>
</dbReference>
<dbReference type="InterPro" id="IPR020846">
    <property type="entry name" value="MFS_dom"/>
</dbReference>
<dbReference type="PANTHER" id="PTHR11360">
    <property type="entry name" value="MONOCARBOXYLATE TRANSPORTER"/>
    <property type="match status" value="1"/>
</dbReference>
<feature type="transmembrane region" description="Helical" evidence="1">
    <location>
        <begin position="115"/>
        <end position="138"/>
    </location>
</feature>
<feature type="transmembrane region" description="Helical" evidence="1">
    <location>
        <begin position="301"/>
        <end position="319"/>
    </location>
</feature>
<reference evidence="3" key="1">
    <citation type="submission" date="2016-10" db="EMBL/GenBank/DDBJ databases">
        <title>Sequence of Gallionella enrichment culture.</title>
        <authorList>
            <person name="Poehlein A."/>
            <person name="Muehling M."/>
            <person name="Daniel R."/>
        </authorList>
    </citation>
    <scope>NUCLEOTIDE SEQUENCE</scope>
</reference>
<feature type="transmembrane region" description="Helical" evidence="1">
    <location>
        <begin position="57"/>
        <end position="77"/>
    </location>
</feature>
<feature type="transmembrane region" description="Helical" evidence="1">
    <location>
        <begin position="325"/>
        <end position="344"/>
    </location>
</feature>
<dbReference type="InterPro" id="IPR026355">
    <property type="entry name" value="Oxa/Form_antiport"/>
</dbReference>
<dbReference type="SUPFAM" id="SSF103473">
    <property type="entry name" value="MFS general substrate transporter"/>
    <property type="match status" value="1"/>
</dbReference>
<dbReference type="EMBL" id="MLJW01000824">
    <property type="protein sequence ID" value="OIQ82259.1"/>
    <property type="molecule type" value="Genomic_DNA"/>
</dbReference>
<feature type="transmembrane region" description="Helical" evidence="1">
    <location>
        <begin position="229"/>
        <end position="248"/>
    </location>
</feature>
<dbReference type="InterPro" id="IPR050327">
    <property type="entry name" value="Proton-linked_MCT"/>
</dbReference>
<dbReference type="PANTHER" id="PTHR11360:SF304">
    <property type="entry name" value="MFS DOMAIN-CONTAINING PROTEIN"/>
    <property type="match status" value="1"/>
</dbReference>
<dbReference type="GO" id="GO:0016020">
    <property type="term" value="C:membrane"/>
    <property type="evidence" value="ECO:0007669"/>
    <property type="project" value="InterPro"/>
</dbReference>
<evidence type="ECO:0000256" key="1">
    <source>
        <dbReference type="SAM" id="Phobius"/>
    </source>
</evidence>
<name>A0A1J5QXS1_9ZZZZ</name>
<feature type="transmembrane region" description="Helical" evidence="1">
    <location>
        <begin position="260"/>
        <end position="280"/>
    </location>
</feature>
<dbReference type="NCBIfam" id="TIGR04259">
    <property type="entry name" value="oxa_formateAnti"/>
    <property type="match status" value="1"/>
</dbReference>
<protein>
    <submittedName>
        <fullName evidence="3">Oxalate:formate antiporter</fullName>
    </submittedName>
</protein>
<accession>A0A1J5QXS1</accession>
<dbReference type="Pfam" id="PF07690">
    <property type="entry name" value="MFS_1"/>
    <property type="match status" value="1"/>
</dbReference>
<feature type="transmembrane region" description="Helical" evidence="1">
    <location>
        <begin position="147"/>
        <end position="167"/>
    </location>
</feature>
<evidence type="ECO:0000313" key="3">
    <source>
        <dbReference type="EMBL" id="OIQ82259.1"/>
    </source>
</evidence>
<dbReference type="AlphaFoldDB" id="A0A1J5QXS1"/>
<sequence length="426" mass="45654">MSTLLDPPQALAIPMTDLKGRWGQLALGLVCMMAISSPQYVWALFTRPLLGQLGGNLAQLQVTFSILIVLQTFFSPFQGYLVDRFGPRMLLSIGAILTGASWVLSGSAHSVTQLYLTYGLLGGIGTGVIYVGVVGLMVRWFPRQRGFAVGMVAAGYGFGAILTTFPISSSLAAAGFAHTITMFGYIIGAVGLIAAQGIKRPPIEVAAQSVRVESRAAGIKPATMLKQPVFWLMFVMMTMMSTSGLMVISQMGAFAKDFGVASVLVWGMAALPLALTIDRFTNGLTRPFFGWLSDRIGRENTMAIAFGMEGLAMLAWLGLRSDPLWFVLLSGIVFFGWGEIFSLFPSTLTDTFGTRYATTNYGFLYMSQGIGSILGGPIAALIHQSSGSWIPVFGLMIALDLSAALLAFFVLKGMRARYMARTAGGV</sequence>
<gene>
    <name evidence="3" type="primary">oxlT_10</name>
    <name evidence="3" type="ORF">GALL_359540</name>
</gene>
<feature type="transmembrane region" description="Helical" evidence="1">
    <location>
        <begin position="173"/>
        <end position="195"/>
    </location>
</feature>
<feature type="domain" description="Major facilitator superfamily (MFS) profile" evidence="2">
    <location>
        <begin position="1"/>
        <end position="415"/>
    </location>
</feature>
<keyword evidence="1" id="KW-0812">Transmembrane</keyword>
<dbReference type="InterPro" id="IPR011701">
    <property type="entry name" value="MFS"/>
</dbReference>
<evidence type="ECO:0000259" key="2">
    <source>
        <dbReference type="PROSITE" id="PS50850"/>
    </source>
</evidence>
<organism evidence="3">
    <name type="scientific">mine drainage metagenome</name>
    <dbReference type="NCBI Taxonomy" id="410659"/>
    <lineage>
        <taxon>unclassified sequences</taxon>
        <taxon>metagenomes</taxon>
        <taxon>ecological metagenomes</taxon>
    </lineage>
</organism>
<dbReference type="CDD" id="cd17353">
    <property type="entry name" value="MFS_OFA_like"/>
    <property type="match status" value="1"/>
</dbReference>